<dbReference type="AlphaFoldDB" id="A0AAV3P6B3"/>
<dbReference type="Proteomes" id="UP001454036">
    <property type="component" value="Unassembled WGS sequence"/>
</dbReference>
<organism evidence="1 2">
    <name type="scientific">Lithospermum erythrorhizon</name>
    <name type="common">Purple gromwell</name>
    <name type="synonym">Lithospermum officinale var. erythrorhizon</name>
    <dbReference type="NCBI Taxonomy" id="34254"/>
    <lineage>
        <taxon>Eukaryota</taxon>
        <taxon>Viridiplantae</taxon>
        <taxon>Streptophyta</taxon>
        <taxon>Embryophyta</taxon>
        <taxon>Tracheophyta</taxon>
        <taxon>Spermatophyta</taxon>
        <taxon>Magnoliopsida</taxon>
        <taxon>eudicotyledons</taxon>
        <taxon>Gunneridae</taxon>
        <taxon>Pentapetalae</taxon>
        <taxon>asterids</taxon>
        <taxon>lamiids</taxon>
        <taxon>Boraginales</taxon>
        <taxon>Boraginaceae</taxon>
        <taxon>Boraginoideae</taxon>
        <taxon>Lithospermeae</taxon>
        <taxon>Lithospermum</taxon>
    </lineage>
</organism>
<comment type="caution">
    <text evidence="1">The sequence shown here is derived from an EMBL/GenBank/DDBJ whole genome shotgun (WGS) entry which is preliminary data.</text>
</comment>
<gene>
    <name evidence="1" type="ORF">LIER_06847</name>
</gene>
<reference evidence="1 2" key="1">
    <citation type="submission" date="2024-01" db="EMBL/GenBank/DDBJ databases">
        <title>The complete chloroplast genome sequence of Lithospermum erythrorhizon: insights into the phylogenetic relationship among Boraginaceae species and the maternal lineages of purple gromwells.</title>
        <authorList>
            <person name="Okada T."/>
            <person name="Watanabe K."/>
        </authorList>
    </citation>
    <scope>NUCLEOTIDE SEQUENCE [LARGE SCALE GENOMIC DNA]</scope>
</reference>
<keyword evidence="2" id="KW-1185">Reference proteome</keyword>
<dbReference type="EMBL" id="BAABME010001020">
    <property type="protein sequence ID" value="GAA0147049.1"/>
    <property type="molecule type" value="Genomic_DNA"/>
</dbReference>
<sequence>MGLSGQRARPLLFGTISDDMASTSSLLNPSSSNGYVASSACDDCCLLLLTGVDTPGWDIDDGSEGVDDVLADIVLGSNRVVCVREMEVCELKTLIKRWSKERRPFSFTRQTKLTSSNCMWTVERRVRSLVG</sequence>
<proteinExistence type="predicted"/>
<evidence type="ECO:0000313" key="1">
    <source>
        <dbReference type="EMBL" id="GAA0147049.1"/>
    </source>
</evidence>
<protein>
    <submittedName>
        <fullName evidence="1">Uncharacterized protein</fullName>
    </submittedName>
</protein>
<name>A0AAV3P6B3_LITER</name>
<evidence type="ECO:0000313" key="2">
    <source>
        <dbReference type="Proteomes" id="UP001454036"/>
    </source>
</evidence>
<accession>A0AAV3P6B3</accession>